<dbReference type="AlphaFoldDB" id="A0A2M9A863"/>
<evidence type="ECO:0000313" key="3">
    <source>
        <dbReference type="Proteomes" id="UP000231134"/>
    </source>
</evidence>
<gene>
    <name evidence="2" type="ORF">BGX16_1819</name>
</gene>
<protein>
    <submittedName>
        <fullName evidence="2">Uncharacterized protein DUF262</fullName>
    </submittedName>
</protein>
<accession>A0A2M9A863</accession>
<comment type="caution">
    <text evidence="2">The sequence shown here is derived from an EMBL/GenBank/DDBJ whole genome shotgun (WGS) entry which is preliminary data.</text>
</comment>
<reference evidence="2 3" key="1">
    <citation type="submission" date="2017-11" db="EMBL/GenBank/DDBJ databases">
        <title>Animal gut microbial communities from fecal samples from Wisconsin, USA.</title>
        <authorList>
            <person name="Neumann A."/>
        </authorList>
    </citation>
    <scope>NUCLEOTIDE SEQUENCE [LARGE SCALE GENOMIC DNA]</scope>
    <source>
        <strain evidence="2 3">UWS3</strain>
    </source>
</reference>
<dbReference type="Pfam" id="PF03235">
    <property type="entry name" value="GmrSD_N"/>
    <property type="match status" value="1"/>
</dbReference>
<dbReference type="InterPro" id="IPR004919">
    <property type="entry name" value="GmrSD_N"/>
</dbReference>
<sequence>MPEKYEPSTKSIESILGFINSGEVAIPEIQRPFVWKPKQVRDLIDSYEGL</sequence>
<evidence type="ECO:0000259" key="1">
    <source>
        <dbReference type="Pfam" id="PF03235"/>
    </source>
</evidence>
<name>A0A2M9A863_9BACT</name>
<organism evidence="2 3">
    <name type="scientific">Hallerella succinigenes</name>
    <dbReference type="NCBI Taxonomy" id="1896222"/>
    <lineage>
        <taxon>Bacteria</taxon>
        <taxon>Pseudomonadati</taxon>
        <taxon>Fibrobacterota</taxon>
        <taxon>Fibrobacteria</taxon>
        <taxon>Fibrobacterales</taxon>
        <taxon>Fibrobacteraceae</taxon>
        <taxon>Hallerella</taxon>
    </lineage>
</organism>
<feature type="domain" description="GmrSD restriction endonucleases N-terminal" evidence="1">
    <location>
        <begin position="12"/>
        <end position="47"/>
    </location>
</feature>
<dbReference type="Proteomes" id="UP000231134">
    <property type="component" value="Unassembled WGS sequence"/>
</dbReference>
<keyword evidence="3" id="KW-1185">Reference proteome</keyword>
<proteinExistence type="predicted"/>
<dbReference type="OrthoDB" id="9798761at2"/>
<evidence type="ECO:0000313" key="2">
    <source>
        <dbReference type="EMBL" id="PJJ41817.1"/>
    </source>
</evidence>
<dbReference type="EMBL" id="PGEX01000001">
    <property type="protein sequence ID" value="PJJ41817.1"/>
    <property type="molecule type" value="Genomic_DNA"/>
</dbReference>